<dbReference type="PANTHER" id="PTHR33116:SF87">
    <property type="entry name" value="OS01G0158850 PROTEIN"/>
    <property type="match status" value="1"/>
</dbReference>
<evidence type="ECO:0000313" key="1">
    <source>
        <dbReference type="EnsemblPlants" id="AET1Gv20654700.1"/>
    </source>
</evidence>
<dbReference type="AlphaFoldDB" id="A0A452Z744"/>
<sequence>MNVSEAMSKEFAQVFCCQFGDFPFKYLGVPLHFKKLRREDIQPIIDRIIKNIAGWLGKHLSYRGKLILLTTCIASIPAYLMSIVKFSKWAIDMISSQMSHFFWGNVGEVHKYHLTNWRLVSRRKEFGGLGVPSHRDFNMALLASWGRRFYDEIVVFKYTTNKPNIFYAKPVMGSPFWKSLSWALAAAKTFYKWIPGNEENIASGMAFGLGIVL</sequence>
<reference evidence="2" key="1">
    <citation type="journal article" date="2014" name="Science">
        <title>Ancient hybridizations among the ancestral genomes of bread wheat.</title>
        <authorList>
            <consortium name="International Wheat Genome Sequencing Consortium,"/>
            <person name="Marcussen T."/>
            <person name="Sandve S.R."/>
            <person name="Heier L."/>
            <person name="Spannagl M."/>
            <person name="Pfeifer M."/>
            <person name="Jakobsen K.S."/>
            <person name="Wulff B.B."/>
            <person name="Steuernagel B."/>
            <person name="Mayer K.F."/>
            <person name="Olsen O.A."/>
        </authorList>
    </citation>
    <scope>NUCLEOTIDE SEQUENCE [LARGE SCALE GENOMIC DNA]</scope>
    <source>
        <strain evidence="2">cv. AL8/78</strain>
    </source>
</reference>
<dbReference type="Proteomes" id="UP000015105">
    <property type="component" value="Chromosome 1D"/>
</dbReference>
<proteinExistence type="predicted"/>
<dbReference type="PANTHER" id="PTHR33116">
    <property type="entry name" value="REVERSE TRANSCRIPTASE ZINC-BINDING DOMAIN-CONTAINING PROTEIN-RELATED-RELATED"/>
    <property type="match status" value="1"/>
</dbReference>
<dbReference type="Gramene" id="AET1Gv20654700.1">
    <property type="protein sequence ID" value="AET1Gv20654700.1"/>
    <property type="gene ID" value="AET1Gv20654700"/>
</dbReference>
<reference evidence="2" key="2">
    <citation type="journal article" date="2017" name="Nat. Plants">
        <title>The Aegilops tauschii genome reveals multiple impacts of transposons.</title>
        <authorList>
            <person name="Zhao G."/>
            <person name="Zou C."/>
            <person name="Li K."/>
            <person name="Wang K."/>
            <person name="Li T."/>
            <person name="Gao L."/>
            <person name="Zhang X."/>
            <person name="Wang H."/>
            <person name="Yang Z."/>
            <person name="Liu X."/>
            <person name="Jiang W."/>
            <person name="Mao L."/>
            <person name="Kong X."/>
            <person name="Jiao Y."/>
            <person name="Jia J."/>
        </authorList>
    </citation>
    <scope>NUCLEOTIDE SEQUENCE [LARGE SCALE GENOMIC DNA]</scope>
    <source>
        <strain evidence="2">cv. AL8/78</strain>
    </source>
</reference>
<reference evidence="1" key="4">
    <citation type="submission" date="2019-03" db="UniProtKB">
        <authorList>
            <consortium name="EnsemblPlants"/>
        </authorList>
    </citation>
    <scope>IDENTIFICATION</scope>
</reference>
<accession>A0A452Z744</accession>
<dbReference type="STRING" id="200361.A0A452Z744"/>
<reference evidence="1" key="3">
    <citation type="journal article" date="2017" name="Nature">
        <title>Genome sequence of the progenitor of the wheat D genome Aegilops tauschii.</title>
        <authorList>
            <person name="Luo M.C."/>
            <person name="Gu Y.Q."/>
            <person name="Puiu D."/>
            <person name="Wang H."/>
            <person name="Twardziok S.O."/>
            <person name="Deal K.R."/>
            <person name="Huo N."/>
            <person name="Zhu T."/>
            <person name="Wang L."/>
            <person name="Wang Y."/>
            <person name="McGuire P.E."/>
            <person name="Liu S."/>
            <person name="Long H."/>
            <person name="Ramasamy R.K."/>
            <person name="Rodriguez J.C."/>
            <person name="Van S.L."/>
            <person name="Yuan L."/>
            <person name="Wang Z."/>
            <person name="Xia Z."/>
            <person name="Xiao L."/>
            <person name="Anderson O.D."/>
            <person name="Ouyang S."/>
            <person name="Liang Y."/>
            <person name="Zimin A.V."/>
            <person name="Pertea G."/>
            <person name="Qi P."/>
            <person name="Bennetzen J.L."/>
            <person name="Dai X."/>
            <person name="Dawson M.W."/>
            <person name="Muller H.G."/>
            <person name="Kugler K."/>
            <person name="Rivarola-Duarte L."/>
            <person name="Spannagl M."/>
            <person name="Mayer K.F.X."/>
            <person name="Lu F.H."/>
            <person name="Bevan M.W."/>
            <person name="Leroy P."/>
            <person name="Li P."/>
            <person name="You F.M."/>
            <person name="Sun Q."/>
            <person name="Liu Z."/>
            <person name="Lyons E."/>
            <person name="Wicker T."/>
            <person name="Salzberg S.L."/>
            <person name="Devos K.M."/>
            <person name="Dvorak J."/>
        </authorList>
    </citation>
    <scope>NUCLEOTIDE SEQUENCE [LARGE SCALE GENOMIC DNA]</scope>
    <source>
        <strain evidence="1">cv. AL8/78</strain>
    </source>
</reference>
<organism evidence="1 2">
    <name type="scientific">Aegilops tauschii subsp. strangulata</name>
    <name type="common">Goatgrass</name>
    <dbReference type="NCBI Taxonomy" id="200361"/>
    <lineage>
        <taxon>Eukaryota</taxon>
        <taxon>Viridiplantae</taxon>
        <taxon>Streptophyta</taxon>
        <taxon>Embryophyta</taxon>
        <taxon>Tracheophyta</taxon>
        <taxon>Spermatophyta</taxon>
        <taxon>Magnoliopsida</taxon>
        <taxon>Liliopsida</taxon>
        <taxon>Poales</taxon>
        <taxon>Poaceae</taxon>
        <taxon>BOP clade</taxon>
        <taxon>Pooideae</taxon>
        <taxon>Triticodae</taxon>
        <taxon>Triticeae</taxon>
        <taxon>Triticinae</taxon>
        <taxon>Aegilops</taxon>
    </lineage>
</organism>
<keyword evidence="2" id="KW-1185">Reference proteome</keyword>
<name>A0A452Z744_AEGTS</name>
<reference evidence="1" key="5">
    <citation type="journal article" date="2021" name="G3 (Bethesda)">
        <title>Aegilops tauschii genome assembly Aet v5.0 features greater sequence contiguity and improved annotation.</title>
        <authorList>
            <person name="Wang L."/>
            <person name="Zhu T."/>
            <person name="Rodriguez J.C."/>
            <person name="Deal K.R."/>
            <person name="Dubcovsky J."/>
            <person name="McGuire P.E."/>
            <person name="Lux T."/>
            <person name="Spannagl M."/>
            <person name="Mayer K.F.X."/>
            <person name="Baldrich P."/>
            <person name="Meyers B.C."/>
            <person name="Huo N."/>
            <person name="Gu Y.Q."/>
            <person name="Zhou H."/>
            <person name="Devos K.M."/>
            <person name="Bennetzen J.L."/>
            <person name="Unver T."/>
            <person name="Budak H."/>
            <person name="Gulick P.J."/>
            <person name="Galiba G."/>
            <person name="Kalapos B."/>
            <person name="Nelson D.R."/>
            <person name="Li P."/>
            <person name="You F.M."/>
            <person name="Luo M.C."/>
            <person name="Dvorak J."/>
        </authorList>
    </citation>
    <scope>NUCLEOTIDE SEQUENCE [LARGE SCALE GENOMIC DNA]</scope>
    <source>
        <strain evidence="1">cv. AL8/78</strain>
    </source>
</reference>
<evidence type="ECO:0008006" key="3">
    <source>
        <dbReference type="Google" id="ProtNLM"/>
    </source>
</evidence>
<protein>
    <recommendedName>
        <fullName evidence="3">Reverse transcriptase zinc-binding domain-containing protein</fullName>
    </recommendedName>
</protein>
<dbReference type="EnsemblPlants" id="AET1Gv20654700.1">
    <property type="protein sequence ID" value="AET1Gv20654700.1"/>
    <property type="gene ID" value="AET1Gv20654700"/>
</dbReference>
<evidence type="ECO:0000313" key="2">
    <source>
        <dbReference type="Proteomes" id="UP000015105"/>
    </source>
</evidence>